<accession>A0A218UNS8</accession>
<dbReference type="EMBL" id="MUZQ01000219">
    <property type="protein sequence ID" value="OWK55070.1"/>
    <property type="molecule type" value="Genomic_DNA"/>
</dbReference>
<keyword evidence="3" id="KW-1185">Reference proteome</keyword>
<evidence type="ECO:0000313" key="3">
    <source>
        <dbReference type="Proteomes" id="UP000197619"/>
    </source>
</evidence>
<evidence type="ECO:0000256" key="1">
    <source>
        <dbReference type="SAM" id="MobiDB-lite"/>
    </source>
</evidence>
<proteinExistence type="predicted"/>
<dbReference type="AlphaFoldDB" id="A0A218UNS8"/>
<reference evidence="2 3" key="1">
    <citation type="submission" date="2017-05" db="EMBL/GenBank/DDBJ databases">
        <title>Genome of assembly of the Bengalese finch, Lonchura striata domestica.</title>
        <authorList>
            <person name="Colquitt B.M."/>
            <person name="Brainard M.S."/>
        </authorList>
    </citation>
    <scope>NUCLEOTIDE SEQUENCE [LARGE SCALE GENOMIC DNA]</scope>
    <source>
        <strain evidence="2">White83orange57</strain>
    </source>
</reference>
<gene>
    <name evidence="2" type="ORF">RLOC_00007023</name>
</gene>
<organism evidence="2 3">
    <name type="scientific">Lonchura striata</name>
    <name type="common">white-rumped munia</name>
    <dbReference type="NCBI Taxonomy" id="40157"/>
    <lineage>
        <taxon>Eukaryota</taxon>
        <taxon>Metazoa</taxon>
        <taxon>Chordata</taxon>
        <taxon>Craniata</taxon>
        <taxon>Vertebrata</taxon>
        <taxon>Euteleostomi</taxon>
        <taxon>Archelosauria</taxon>
        <taxon>Archosauria</taxon>
        <taxon>Dinosauria</taxon>
        <taxon>Saurischia</taxon>
        <taxon>Theropoda</taxon>
        <taxon>Coelurosauria</taxon>
        <taxon>Aves</taxon>
        <taxon>Neognathae</taxon>
        <taxon>Neoaves</taxon>
        <taxon>Telluraves</taxon>
        <taxon>Australaves</taxon>
        <taxon>Passeriformes</taxon>
        <taxon>Passeroidea</taxon>
        <taxon>Estrildidae</taxon>
        <taxon>Estrildinae</taxon>
        <taxon>Lonchura</taxon>
    </lineage>
</organism>
<dbReference type="Proteomes" id="UP000197619">
    <property type="component" value="Unassembled WGS sequence"/>
</dbReference>
<feature type="compositionally biased region" description="Pro residues" evidence="1">
    <location>
        <begin position="29"/>
        <end position="43"/>
    </location>
</feature>
<comment type="caution">
    <text evidence="2">The sequence shown here is derived from an EMBL/GenBank/DDBJ whole genome shotgun (WGS) entry which is preliminary data.</text>
</comment>
<protein>
    <submittedName>
        <fullName evidence="2">Uncharacterized protein</fullName>
    </submittedName>
</protein>
<sequence>MQSPTLQKARGAASRTLSPGTLSRSPSPRLIPPHLPPPLPALPAEPGLEHDAILIYSRACPGCPGLLTSTGGHSQAAEDTGTCPPCPLHCGPLAGEERKAGRIGKFFTKKKKRKKKSRQPQEICVNCL</sequence>
<name>A0A218UNS8_9PASE</name>
<feature type="region of interest" description="Disordered" evidence="1">
    <location>
        <begin position="1"/>
        <end position="44"/>
    </location>
</feature>
<evidence type="ECO:0000313" key="2">
    <source>
        <dbReference type="EMBL" id="OWK55070.1"/>
    </source>
</evidence>